<feature type="non-terminal residue" evidence="1">
    <location>
        <position position="1"/>
    </location>
</feature>
<evidence type="ECO:0000313" key="2">
    <source>
        <dbReference type="Proteomes" id="UP000005466"/>
    </source>
</evidence>
<accession>F3CJW9</accession>
<feature type="non-terminal residue" evidence="1">
    <location>
        <position position="33"/>
    </location>
</feature>
<dbReference type="HOGENOM" id="CLU_3386463_0_0_6"/>
<reference evidence="1 2" key="1">
    <citation type="journal article" date="2011" name="PLoS Pathog.">
        <title>Dynamic evolution of pathogenicity revealed by sequencing and comparative genomics of 19 Pseudomonas syringae isolates.</title>
        <authorList>
            <person name="Baltrus D.A."/>
            <person name="Nishimura M.T."/>
            <person name="Romanchuk A."/>
            <person name="Chang J.H."/>
            <person name="Mukhtar M.S."/>
            <person name="Cherkis K."/>
            <person name="Roach J."/>
            <person name="Grant S.R."/>
            <person name="Jones C.D."/>
            <person name="Dangl J.L."/>
        </authorList>
    </citation>
    <scope>NUCLEOTIDE SEQUENCE [LARGE SCALE GENOMIC DNA]</scope>
    <source>
        <strain evidence="2">race 4</strain>
    </source>
</reference>
<evidence type="ECO:0000313" key="1">
    <source>
        <dbReference type="EMBL" id="EGH19561.1"/>
    </source>
</evidence>
<dbReference type="EMBL" id="ADWY01004279">
    <property type="protein sequence ID" value="EGH19561.1"/>
    <property type="molecule type" value="Genomic_DNA"/>
</dbReference>
<comment type="caution">
    <text evidence="1">The sequence shown here is derived from an EMBL/GenBank/DDBJ whole genome shotgun (WGS) entry which is preliminary data.</text>
</comment>
<gene>
    <name evidence="1" type="ORF">Pgy4_41969</name>
</gene>
<proteinExistence type="predicted"/>
<dbReference type="AlphaFoldDB" id="F3CJW9"/>
<name>F3CJW9_PSESG</name>
<organism evidence="1 2">
    <name type="scientific">Pseudomonas savastanoi pv. glycinea str. race 4</name>
    <dbReference type="NCBI Taxonomy" id="875330"/>
    <lineage>
        <taxon>Bacteria</taxon>
        <taxon>Pseudomonadati</taxon>
        <taxon>Pseudomonadota</taxon>
        <taxon>Gammaproteobacteria</taxon>
        <taxon>Pseudomonadales</taxon>
        <taxon>Pseudomonadaceae</taxon>
        <taxon>Pseudomonas</taxon>
    </lineage>
</organism>
<sequence>RFTNLIAEPAADQVAVAEAVNDMLKAIPVTLPM</sequence>
<protein>
    <submittedName>
        <fullName evidence="1">Uncharacterized protein</fullName>
    </submittedName>
</protein>
<dbReference type="Proteomes" id="UP000005466">
    <property type="component" value="Unassembled WGS sequence"/>
</dbReference>